<organism evidence="3 4">
    <name type="scientific">Cohnella xylanilytica</name>
    <dbReference type="NCBI Taxonomy" id="557555"/>
    <lineage>
        <taxon>Bacteria</taxon>
        <taxon>Bacillati</taxon>
        <taxon>Bacillota</taxon>
        <taxon>Bacilli</taxon>
        <taxon>Bacillales</taxon>
        <taxon>Paenibacillaceae</taxon>
        <taxon>Cohnella</taxon>
    </lineage>
</organism>
<comment type="caution">
    <text evidence="3">The sequence shown here is derived from an EMBL/GenBank/DDBJ whole genome shotgun (WGS) entry which is preliminary data.</text>
</comment>
<reference evidence="3 4" key="1">
    <citation type="submission" date="2020-08" db="EMBL/GenBank/DDBJ databases">
        <title>Cohnella phylogeny.</title>
        <authorList>
            <person name="Dunlap C."/>
        </authorList>
    </citation>
    <scope>NUCLEOTIDE SEQUENCE [LARGE SCALE GENOMIC DNA]</scope>
    <source>
        <strain evidence="3 4">DSM 25239</strain>
    </source>
</reference>
<dbReference type="InterPro" id="IPR036291">
    <property type="entry name" value="NAD(P)-bd_dom_sf"/>
</dbReference>
<name>A0A841TTM5_9BACL</name>
<dbReference type="Pfam" id="PF01370">
    <property type="entry name" value="Epimerase"/>
    <property type="match status" value="1"/>
</dbReference>
<dbReference type="Proteomes" id="UP000553776">
    <property type="component" value="Unassembled WGS sequence"/>
</dbReference>
<dbReference type="PANTHER" id="PTHR43000">
    <property type="entry name" value="DTDP-D-GLUCOSE 4,6-DEHYDRATASE-RELATED"/>
    <property type="match status" value="1"/>
</dbReference>
<evidence type="ECO:0000313" key="3">
    <source>
        <dbReference type="EMBL" id="MBB6691525.1"/>
    </source>
</evidence>
<dbReference type="Gene3D" id="3.40.50.720">
    <property type="entry name" value="NAD(P)-binding Rossmann-like Domain"/>
    <property type="match status" value="1"/>
</dbReference>
<feature type="domain" description="NAD-dependent epimerase/dehydratase" evidence="2">
    <location>
        <begin position="3"/>
        <end position="226"/>
    </location>
</feature>
<proteinExistence type="inferred from homology"/>
<gene>
    <name evidence="3" type="ORF">H7B90_08955</name>
</gene>
<dbReference type="Gene3D" id="3.90.25.10">
    <property type="entry name" value="UDP-galactose 4-epimerase, domain 1"/>
    <property type="match status" value="1"/>
</dbReference>
<dbReference type="RefSeq" id="WP_185135519.1">
    <property type="nucleotide sequence ID" value="NZ_BORM01000011.1"/>
</dbReference>
<dbReference type="AlphaFoldDB" id="A0A841TTM5"/>
<accession>A0A841TTM5</accession>
<dbReference type="InterPro" id="IPR001509">
    <property type="entry name" value="Epimerase_deHydtase"/>
</dbReference>
<keyword evidence="4" id="KW-1185">Reference proteome</keyword>
<dbReference type="EMBL" id="JACJVR010000031">
    <property type="protein sequence ID" value="MBB6691525.1"/>
    <property type="molecule type" value="Genomic_DNA"/>
</dbReference>
<evidence type="ECO:0000313" key="4">
    <source>
        <dbReference type="Proteomes" id="UP000553776"/>
    </source>
</evidence>
<evidence type="ECO:0000259" key="2">
    <source>
        <dbReference type="Pfam" id="PF01370"/>
    </source>
</evidence>
<evidence type="ECO:0000256" key="1">
    <source>
        <dbReference type="ARBA" id="ARBA00007637"/>
    </source>
</evidence>
<dbReference type="SUPFAM" id="SSF51735">
    <property type="entry name" value="NAD(P)-binding Rossmann-fold domains"/>
    <property type="match status" value="1"/>
</dbReference>
<sequence length="422" mass="46480">MKVLITGGYGFIGSTIAERFHKEGHDIYVIDDLSTGRKEHLTVPHKAYLMDVADPSCDEVFASVAFDVVIHLAAQVDVATSMREPVADTRTNVLGLVNILNCAAKHGVKKLIFASSAAVYGNAERIPVKEEDAGQTQSVYGLNKWLGELYCGRWGDYYGLKTLCFRFANVYGPKQGNGGEGGVVSIFLEAALRGEPIQVFGDGTQTRDFIYVGDIADAVLRGATSDASGVMNLSTGRETSINELIGIVREFHPIPEPEYRDPRPGDIGRSCLDNETAKKTLDWVPLFTVREGLEITYEWAASRSARQALAAERKPRRSWHKRVRKLRGYAENIILLGILVAYMTASPYSVPGTGAGSVSSLYFADGAFLWNPAVRARDRRSHCLLVRPEFGGRLVLGERHYGYSIPVSIFDLFVLRPGSRIR</sequence>
<protein>
    <submittedName>
        <fullName evidence="3">NAD-dependent epimerase/dehydratase family protein</fullName>
    </submittedName>
</protein>
<comment type="similarity">
    <text evidence="1">Belongs to the NAD(P)-dependent epimerase/dehydratase family.</text>
</comment>